<accession>A0ABY5PCU1</accession>
<dbReference type="Proteomes" id="UP001058860">
    <property type="component" value="Chromosome"/>
</dbReference>
<keyword evidence="3" id="KW-1185">Reference proteome</keyword>
<dbReference type="EMBL" id="CP088295">
    <property type="protein sequence ID" value="UUY02489.1"/>
    <property type="molecule type" value="Genomic_DNA"/>
</dbReference>
<dbReference type="InterPro" id="IPR008407">
    <property type="entry name" value="Brnchd-chn_aa_trnsp_AzlD"/>
</dbReference>
<proteinExistence type="predicted"/>
<name>A0ABY5PCU1_9ACTN</name>
<keyword evidence="1" id="KW-0812">Transmembrane</keyword>
<dbReference type="Pfam" id="PF05437">
    <property type="entry name" value="AzlD"/>
    <property type="match status" value="1"/>
</dbReference>
<protein>
    <submittedName>
        <fullName evidence="2">AzlD domain-containing protein</fullName>
    </submittedName>
</protein>
<feature type="transmembrane region" description="Helical" evidence="1">
    <location>
        <begin position="45"/>
        <end position="63"/>
    </location>
</feature>
<reference evidence="3" key="1">
    <citation type="submission" date="2021-11" db="EMBL/GenBank/DDBJ databases">
        <title>Cultivation dependent microbiological survey of springs from the worlds oldest radium mine currently devoted to the extraction of radon-saturated water.</title>
        <authorList>
            <person name="Kapinusova G."/>
            <person name="Smrhova T."/>
            <person name="Strejcek M."/>
            <person name="Suman J."/>
            <person name="Jani K."/>
            <person name="Pajer P."/>
            <person name="Uhlik O."/>
        </authorList>
    </citation>
    <scope>NUCLEOTIDE SEQUENCE [LARGE SCALE GENOMIC DNA]</scope>
    <source>
        <strain evidence="3">J379</strain>
    </source>
</reference>
<evidence type="ECO:0000256" key="1">
    <source>
        <dbReference type="SAM" id="Phobius"/>
    </source>
</evidence>
<gene>
    <name evidence="2" type="ORF">LRS13_17520</name>
</gene>
<sequence>MLLLGPALLAALVVTQTFTDGQELTVGPEAGGVAASGVVMWRTGSVVATIATAAVVTAALRALG</sequence>
<organism evidence="2 3">
    <name type="scientific">Svornostia abyssi</name>
    <dbReference type="NCBI Taxonomy" id="2898438"/>
    <lineage>
        <taxon>Bacteria</taxon>
        <taxon>Bacillati</taxon>
        <taxon>Actinomycetota</taxon>
        <taxon>Thermoleophilia</taxon>
        <taxon>Solirubrobacterales</taxon>
        <taxon>Baekduiaceae</taxon>
        <taxon>Svornostia</taxon>
    </lineage>
</organism>
<evidence type="ECO:0000313" key="2">
    <source>
        <dbReference type="EMBL" id="UUY02489.1"/>
    </source>
</evidence>
<keyword evidence="1" id="KW-1133">Transmembrane helix</keyword>
<keyword evidence="1" id="KW-0472">Membrane</keyword>
<evidence type="ECO:0000313" key="3">
    <source>
        <dbReference type="Proteomes" id="UP001058860"/>
    </source>
</evidence>